<evidence type="ECO:0000259" key="6">
    <source>
        <dbReference type="Pfam" id="PF00535"/>
    </source>
</evidence>
<dbReference type="EMBL" id="CP121472">
    <property type="protein sequence ID" value="WPL19246.1"/>
    <property type="molecule type" value="Genomic_DNA"/>
</dbReference>
<evidence type="ECO:0000256" key="5">
    <source>
        <dbReference type="ARBA" id="ARBA00023136"/>
    </source>
</evidence>
<dbReference type="CDD" id="cd02522">
    <property type="entry name" value="GT_2_like_a"/>
    <property type="match status" value="1"/>
</dbReference>
<comment type="subcellular location">
    <subcellularLocation>
        <location evidence="1">Cell membrane</location>
    </subcellularLocation>
</comment>
<evidence type="ECO:0000256" key="4">
    <source>
        <dbReference type="ARBA" id="ARBA00022679"/>
    </source>
</evidence>
<evidence type="ECO:0000313" key="7">
    <source>
        <dbReference type="EMBL" id="WPL19246.1"/>
    </source>
</evidence>
<evidence type="ECO:0000256" key="2">
    <source>
        <dbReference type="ARBA" id="ARBA00022475"/>
    </source>
</evidence>
<dbReference type="Proteomes" id="UP001432180">
    <property type="component" value="Chromosome"/>
</dbReference>
<dbReference type="RefSeq" id="WP_328984995.1">
    <property type="nucleotide sequence ID" value="NZ_CP121472.1"/>
</dbReference>
<keyword evidence="3 7" id="KW-0328">Glycosyltransferase</keyword>
<reference evidence="7 8" key="1">
    <citation type="journal article" date="2023" name="Microorganisms">
        <title>Thiorhodovibrio frisius and Trv. litoralis spp. nov., Two Novel Members from a Clade of Fastidious Purple Sulfur Bacteria That Exhibit Unique Red-Shifted Light-Harvesting Capabilities.</title>
        <authorList>
            <person name="Methner A."/>
            <person name="Kuzyk S.B."/>
            <person name="Petersen J."/>
            <person name="Bauer S."/>
            <person name="Brinkmann H."/>
            <person name="Sichau K."/>
            <person name="Wanner G."/>
            <person name="Wolf J."/>
            <person name="Neumann-Schaal M."/>
            <person name="Henke P."/>
            <person name="Tank M."/>
            <person name="Sproer C."/>
            <person name="Bunk B."/>
            <person name="Overmann J."/>
        </authorList>
    </citation>
    <scope>NUCLEOTIDE SEQUENCE [LARGE SCALE GENOMIC DNA]</scope>
    <source>
        <strain evidence="7 8">DSM 6702</strain>
    </source>
</reference>
<proteinExistence type="predicted"/>
<organism evidence="7 8">
    <name type="scientific">Thiorhodovibrio winogradskyi</name>
    <dbReference type="NCBI Taxonomy" id="77007"/>
    <lineage>
        <taxon>Bacteria</taxon>
        <taxon>Pseudomonadati</taxon>
        <taxon>Pseudomonadota</taxon>
        <taxon>Gammaproteobacteria</taxon>
        <taxon>Chromatiales</taxon>
        <taxon>Chromatiaceae</taxon>
        <taxon>Thiorhodovibrio</taxon>
    </lineage>
</organism>
<protein>
    <submittedName>
        <fullName evidence="7">PGL/p-HBAD biosynthesis glycosyltransferase</fullName>
        <ecNumber evidence="7">2.4.1.-</ecNumber>
    </submittedName>
</protein>
<evidence type="ECO:0000313" key="8">
    <source>
        <dbReference type="Proteomes" id="UP001432180"/>
    </source>
</evidence>
<dbReference type="Gene3D" id="3.90.550.10">
    <property type="entry name" value="Spore Coat Polysaccharide Biosynthesis Protein SpsA, Chain A"/>
    <property type="match status" value="1"/>
</dbReference>
<dbReference type="Pfam" id="PF00535">
    <property type="entry name" value="Glycos_transf_2"/>
    <property type="match status" value="1"/>
</dbReference>
<dbReference type="InterPro" id="IPR001173">
    <property type="entry name" value="Glyco_trans_2-like"/>
</dbReference>
<dbReference type="InterPro" id="IPR029044">
    <property type="entry name" value="Nucleotide-diphossugar_trans"/>
</dbReference>
<dbReference type="EC" id="2.4.1.-" evidence="7"/>
<dbReference type="PANTHER" id="PTHR43646">
    <property type="entry name" value="GLYCOSYLTRANSFERASE"/>
    <property type="match status" value="1"/>
</dbReference>
<keyword evidence="5" id="KW-0472">Membrane</keyword>
<feature type="domain" description="Glycosyltransferase 2-like" evidence="6">
    <location>
        <begin position="14"/>
        <end position="114"/>
    </location>
</feature>
<dbReference type="PANTHER" id="PTHR43646:SF2">
    <property type="entry name" value="GLYCOSYLTRANSFERASE 2-LIKE DOMAIN-CONTAINING PROTEIN"/>
    <property type="match status" value="1"/>
</dbReference>
<accession>A0ABZ0SHM5</accession>
<evidence type="ECO:0000256" key="1">
    <source>
        <dbReference type="ARBA" id="ARBA00004236"/>
    </source>
</evidence>
<dbReference type="InterPro" id="IPR026461">
    <property type="entry name" value="Trfase_2_rSAM/seldom_assoc"/>
</dbReference>
<keyword evidence="2" id="KW-1003">Cell membrane</keyword>
<gene>
    <name evidence="7" type="ORF">Thiowin_04358</name>
</gene>
<dbReference type="NCBIfam" id="TIGR04283">
    <property type="entry name" value="glyco_like_mftF"/>
    <property type="match status" value="1"/>
</dbReference>
<dbReference type="SUPFAM" id="SSF53448">
    <property type="entry name" value="Nucleotide-diphospho-sugar transferases"/>
    <property type="match status" value="1"/>
</dbReference>
<sequence length="241" mass="25936">MPATAGAAQSVRLSIITPTLNEASAISALLGDLAPLRAAGHELILVDGGSSDATRALAEPLVDRLLDAPRGRAAQMNAGAQVATGELLWFLHADSRVPAAAAEALLAAARAGGRPGMRPVVRWGRFDVRLSGRHPLLRVIERAMNLRSCLSGIATGDQGLFVTRADFTAVGGFPNIPLMEDIALSRRLRRLARPLCLRPALITSSRRWESRGILRTMVLMWRLRLAYALGADPARLARLYR</sequence>
<keyword evidence="4 7" id="KW-0808">Transferase</keyword>
<name>A0ABZ0SHM5_9GAMM</name>
<keyword evidence="8" id="KW-1185">Reference proteome</keyword>
<dbReference type="GO" id="GO:0016757">
    <property type="term" value="F:glycosyltransferase activity"/>
    <property type="evidence" value="ECO:0007669"/>
    <property type="project" value="UniProtKB-KW"/>
</dbReference>
<evidence type="ECO:0000256" key="3">
    <source>
        <dbReference type="ARBA" id="ARBA00022676"/>
    </source>
</evidence>